<dbReference type="Proteomes" id="UP000799421">
    <property type="component" value="Unassembled WGS sequence"/>
</dbReference>
<dbReference type="AlphaFoldDB" id="A0A6A7C770"/>
<sequence length="398" mass="44421">MATYLEAGKLALEAKDIPKAIDCFTSAIRAAPTSPEYYIQRSIAYIRAGNSEKALEDADTAVLHARARGKKEAIVNAQYRRACALNTMQRYGDAKFLFDLVNKMNPKFRGLGMVLAQTEAMLNKMPEGDERRKVTIKEIPDKHEEVKEPGKDTSTVAATPQVPAPISQTPLAKIRHDWYQNGGKIYITILARGVPKDVSFSTTAHSVELSFPLESGSHYDFTMDPLFDEIVPDQSEFKVMSTKVEITLVKKTDRKWKSLEGVKEAGEGAEALPQDASNVTKEADKPPMYPTSAKSGPKDWDKVSKNLRKREPEPGEDDNNKAEVEEEEEEDAYEYGGGDAADIFFRKLFKNADPDTKRAMMKSFSESNGTSLSTNWEEVSRKKYDTVPPEGTEVKRFG</sequence>
<dbReference type="PROSITE" id="PS51048">
    <property type="entry name" value="SGS"/>
    <property type="match status" value="1"/>
</dbReference>
<dbReference type="InterPro" id="IPR007699">
    <property type="entry name" value="SGS_dom"/>
</dbReference>
<keyword evidence="6" id="KW-1185">Reference proteome</keyword>
<protein>
    <submittedName>
        <fullName evidence="5">SGS-domain-containing protein</fullName>
    </submittedName>
</protein>
<feature type="compositionally biased region" description="Basic and acidic residues" evidence="2">
    <location>
        <begin position="296"/>
        <end position="323"/>
    </location>
</feature>
<dbReference type="InterPro" id="IPR044563">
    <property type="entry name" value="Sgt1-like"/>
</dbReference>
<dbReference type="InterPro" id="IPR008978">
    <property type="entry name" value="HSP20-like_chaperone"/>
</dbReference>
<dbReference type="PROSITE" id="PS51203">
    <property type="entry name" value="CS"/>
    <property type="match status" value="1"/>
</dbReference>
<proteinExistence type="inferred from homology"/>
<dbReference type="CDD" id="cd06466">
    <property type="entry name" value="p23_CS_SGT1_like"/>
    <property type="match status" value="1"/>
</dbReference>
<dbReference type="GO" id="GO:0051087">
    <property type="term" value="F:protein-folding chaperone binding"/>
    <property type="evidence" value="ECO:0007669"/>
    <property type="project" value="InterPro"/>
</dbReference>
<accession>A0A6A7C770</accession>
<dbReference type="SUPFAM" id="SSF49764">
    <property type="entry name" value="HSP20-like chaperones"/>
    <property type="match status" value="1"/>
</dbReference>
<evidence type="ECO:0000259" key="3">
    <source>
        <dbReference type="PROSITE" id="PS51048"/>
    </source>
</evidence>
<dbReference type="Pfam" id="PF04969">
    <property type="entry name" value="CS"/>
    <property type="match status" value="1"/>
</dbReference>
<evidence type="ECO:0000256" key="2">
    <source>
        <dbReference type="SAM" id="MobiDB-lite"/>
    </source>
</evidence>
<feature type="domain" description="SGS" evidence="3">
    <location>
        <begin position="288"/>
        <end position="398"/>
    </location>
</feature>
<evidence type="ECO:0000256" key="1">
    <source>
        <dbReference type="ARBA" id="ARBA00008509"/>
    </source>
</evidence>
<evidence type="ECO:0000259" key="4">
    <source>
        <dbReference type="PROSITE" id="PS51203"/>
    </source>
</evidence>
<organism evidence="5 6">
    <name type="scientific">Piedraia hortae CBS 480.64</name>
    <dbReference type="NCBI Taxonomy" id="1314780"/>
    <lineage>
        <taxon>Eukaryota</taxon>
        <taxon>Fungi</taxon>
        <taxon>Dikarya</taxon>
        <taxon>Ascomycota</taxon>
        <taxon>Pezizomycotina</taxon>
        <taxon>Dothideomycetes</taxon>
        <taxon>Dothideomycetidae</taxon>
        <taxon>Capnodiales</taxon>
        <taxon>Piedraiaceae</taxon>
        <taxon>Piedraia</taxon>
    </lineage>
</organism>
<feature type="domain" description="CS" evidence="4">
    <location>
        <begin position="171"/>
        <end position="260"/>
    </location>
</feature>
<name>A0A6A7C770_9PEZI</name>
<dbReference type="InterPro" id="IPR011990">
    <property type="entry name" value="TPR-like_helical_dom_sf"/>
</dbReference>
<feature type="region of interest" description="Disordered" evidence="2">
    <location>
        <begin position="266"/>
        <end position="336"/>
    </location>
</feature>
<gene>
    <name evidence="5" type="ORF">K470DRAFT_255230</name>
</gene>
<dbReference type="Gene3D" id="1.25.40.10">
    <property type="entry name" value="Tetratricopeptide repeat domain"/>
    <property type="match status" value="1"/>
</dbReference>
<evidence type="ECO:0000313" key="6">
    <source>
        <dbReference type="Proteomes" id="UP000799421"/>
    </source>
</evidence>
<evidence type="ECO:0000313" key="5">
    <source>
        <dbReference type="EMBL" id="KAF2863102.1"/>
    </source>
</evidence>
<dbReference type="OrthoDB" id="1898560at2759"/>
<dbReference type="Pfam" id="PF05002">
    <property type="entry name" value="SGS"/>
    <property type="match status" value="1"/>
</dbReference>
<dbReference type="InterPro" id="IPR007052">
    <property type="entry name" value="CS_dom"/>
</dbReference>
<dbReference type="PANTHER" id="PTHR45862">
    <property type="entry name" value="PROTEIN SGT1 HOMOLOG"/>
    <property type="match status" value="1"/>
</dbReference>
<dbReference type="Gene3D" id="2.60.40.790">
    <property type="match status" value="1"/>
</dbReference>
<dbReference type="SUPFAM" id="SSF48452">
    <property type="entry name" value="TPR-like"/>
    <property type="match status" value="1"/>
</dbReference>
<feature type="compositionally biased region" description="Acidic residues" evidence="2">
    <location>
        <begin position="324"/>
        <end position="333"/>
    </location>
</feature>
<dbReference type="SMART" id="SM00028">
    <property type="entry name" value="TPR"/>
    <property type="match status" value="3"/>
</dbReference>
<dbReference type="EMBL" id="MU005962">
    <property type="protein sequence ID" value="KAF2863102.1"/>
    <property type="molecule type" value="Genomic_DNA"/>
</dbReference>
<reference evidence="5" key="1">
    <citation type="journal article" date="2020" name="Stud. Mycol.">
        <title>101 Dothideomycetes genomes: a test case for predicting lifestyles and emergence of pathogens.</title>
        <authorList>
            <person name="Haridas S."/>
            <person name="Albert R."/>
            <person name="Binder M."/>
            <person name="Bloem J."/>
            <person name="Labutti K."/>
            <person name="Salamov A."/>
            <person name="Andreopoulos B."/>
            <person name="Baker S."/>
            <person name="Barry K."/>
            <person name="Bills G."/>
            <person name="Bluhm B."/>
            <person name="Cannon C."/>
            <person name="Castanera R."/>
            <person name="Culley D."/>
            <person name="Daum C."/>
            <person name="Ezra D."/>
            <person name="Gonzalez J."/>
            <person name="Henrissat B."/>
            <person name="Kuo A."/>
            <person name="Liang C."/>
            <person name="Lipzen A."/>
            <person name="Lutzoni F."/>
            <person name="Magnuson J."/>
            <person name="Mondo S."/>
            <person name="Nolan M."/>
            <person name="Ohm R."/>
            <person name="Pangilinan J."/>
            <person name="Park H.-J."/>
            <person name="Ramirez L."/>
            <person name="Alfaro M."/>
            <person name="Sun H."/>
            <person name="Tritt A."/>
            <person name="Yoshinaga Y."/>
            <person name="Zwiers L.-H."/>
            <person name="Turgeon B."/>
            <person name="Goodwin S."/>
            <person name="Spatafora J."/>
            <person name="Crous P."/>
            <person name="Grigoriev I."/>
        </authorList>
    </citation>
    <scope>NUCLEOTIDE SEQUENCE</scope>
    <source>
        <strain evidence="5">CBS 480.64</strain>
    </source>
</reference>
<comment type="similarity">
    <text evidence="1">Belongs to the SGT1 family.</text>
</comment>
<dbReference type="InterPro" id="IPR019734">
    <property type="entry name" value="TPR_rpt"/>
</dbReference>